<feature type="signal peptide" evidence="2">
    <location>
        <begin position="1"/>
        <end position="22"/>
    </location>
</feature>
<dbReference type="EMBL" id="JAPDIA010000008">
    <property type="protein sequence ID" value="MDG0812791.1"/>
    <property type="molecule type" value="Genomic_DNA"/>
</dbReference>
<accession>A0A9X4KYL7</accession>
<keyword evidence="2" id="KW-0732">Signal</keyword>
<keyword evidence="4" id="KW-1185">Reference proteome</keyword>
<dbReference type="InterPro" id="IPR050490">
    <property type="entry name" value="Bact_solute-bd_prot1"/>
</dbReference>
<protein>
    <submittedName>
        <fullName evidence="3">Extracellular solute-binding protein</fullName>
    </submittedName>
</protein>
<dbReference type="PROSITE" id="PS51257">
    <property type="entry name" value="PROKAR_LIPOPROTEIN"/>
    <property type="match status" value="1"/>
</dbReference>
<dbReference type="RefSeq" id="WP_277536310.1">
    <property type="nucleotide sequence ID" value="NZ_JAPDIA010000008.1"/>
</dbReference>
<dbReference type="PANTHER" id="PTHR43649">
    <property type="entry name" value="ARABINOSE-BINDING PROTEIN-RELATED"/>
    <property type="match status" value="1"/>
</dbReference>
<feature type="chain" id="PRO_5040799521" evidence="2">
    <location>
        <begin position="23"/>
        <end position="499"/>
    </location>
</feature>
<evidence type="ECO:0000256" key="1">
    <source>
        <dbReference type="SAM" id="MobiDB-lite"/>
    </source>
</evidence>
<dbReference type="InterPro" id="IPR006059">
    <property type="entry name" value="SBP"/>
</dbReference>
<evidence type="ECO:0000313" key="3">
    <source>
        <dbReference type="EMBL" id="MDG0812791.1"/>
    </source>
</evidence>
<dbReference type="AlphaFoldDB" id="A0A9X4KYL7"/>
<dbReference type="Proteomes" id="UP001153404">
    <property type="component" value="Unassembled WGS sequence"/>
</dbReference>
<comment type="caution">
    <text evidence="3">The sequence shown here is derived from an EMBL/GenBank/DDBJ whole genome shotgun (WGS) entry which is preliminary data.</text>
</comment>
<dbReference type="Gene3D" id="3.40.190.10">
    <property type="entry name" value="Periplasmic binding protein-like II"/>
    <property type="match status" value="1"/>
</dbReference>
<sequence length="499" mass="53902">MKKKIRMSAASMLLLTIALTTAACGGNNGNGNASGNASPSTNAAPGSSAAASASESPGASAQAEPVEIVVWDKPSADAADKAFKEEAFAAFEAEYPNIKVTHVEQTKEKEREQFMTAVAGGEQPDLYKNPYPDMESYIAQGIAADITDLWNGFEGKDGYLPSSLNAATVDGKIYGVPNDMYVTGLLYNKQMFADAGLDPAAALKDWDSFGAAAQKMTDAAKGTYGYAILGMDWADWFFEYYVWQAGGDLTEKQPDGTAKLTFTSDATIKALQYYKDLKFKYKATQKNVVQSLDDNQKDFYTGRAASMIAGSDWIGGLVAKGMDLNNIGFSALPVGPSGKAPAQVGGSYWILNPKSSPEKQQAAFTYATYVTSKAYLESLLQYNKDNGMFPNLLSVRTDVDVTDFVDGLPAEVVSGVQSAAKDTHLEYFLKARLSPYIVKPIQQALLDEKTDLSAVLQTAQDLAQKEVIDKYNEEVKKIRGIGILSKRESRCCSRGERTV</sequence>
<evidence type="ECO:0000313" key="4">
    <source>
        <dbReference type="Proteomes" id="UP001153404"/>
    </source>
</evidence>
<organism evidence="3 4">
    <name type="scientific">Cohnella rhizosphaerae</name>
    <dbReference type="NCBI Taxonomy" id="1457232"/>
    <lineage>
        <taxon>Bacteria</taxon>
        <taxon>Bacillati</taxon>
        <taxon>Bacillota</taxon>
        <taxon>Bacilli</taxon>
        <taxon>Bacillales</taxon>
        <taxon>Paenibacillaceae</taxon>
        <taxon>Cohnella</taxon>
    </lineage>
</organism>
<dbReference type="Pfam" id="PF01547">
    <property type="entry name" value="SBP_bac_1"/>
    <property type="match status" value="1"/>
</dbReference>
<dbReference type="PANTHER" id="PTHR43649:SF16">
    <property type="entry name" value="SUGAR-BINDING LIPOPROTEIN"/>
    <property type="match status" value="1"/>
</dbReference>
<name>A0A9X4KYL7_9BACL</name>
<feature type="region of interest" description="Disordered" evidence="1">
    <location>
        <begin position="28"/>
        <end position="59"/>
    </location>
</feature>
<proteinExistence type="predicted"/>
<dbReference type="SUPFAM" id="SSF53850">
    <property type="entry name" value="Periplasmic binding protein-like II"/>
    <property type="match status" value="1"/>
</dbReference>
<reference evidence="3" key="1">
    <citation type="submission" date="2022-10" db="EMBL/GenBank/DDBJ databases">
        <title>Comparative genomic analysis of Cohnella hashimotonis sp. nov., isolated from the International Space Station.</title>
        <authorList>
            <person name="Simpson A."/>
            <person name="Venkateswaran K."/>
        </authorList>
    </citation>
    <scope>NUCLEOTIDE SEQUENCE</scope>
    <source>
        <strain evidence="3">DSM 28161</strain>
    </source>
</reference>
<evidence type="ECO:0000256" key="2">
    <source>
        <dbReference type="SAM" id="SignalP"/>
    </source>
</evidence>
<gene>
    <name evidence="3" type="ORF">OMP40_28310</name>
</gene>